<keyword evidence="4" id="KW-0732">Signal</keyword>
<accession>A0A3S9AZI1</accession>
<dbReference type="PANTHER" id="PTHR44186:SF1">
    <property type="entry name" value="BARDET-BIEDL SYNDROME 4 PROTEIN"/>
    <property type="match status" value="1"/>
</dbReference>
<sequence length="274" mass="29008">MKNATTRAISVSRTARIGAILALGIALSACASGRDQMSTGSIPGGDSRKPVAAMNTVEIDAATRRVGTAYERNPQDKSIGMSYASILNMNGRSDQALAVMQQVAISHPSDNEVLAAFGKAQAAAGELQPALDTIRRAQTPDRPDWKLLSAEGAILDQLDRPQEARALYRKALDIQPNEPSVLSNLGMSYLLKGDLPAAETYLKTAVAQPEADSRVRQNLALVAGLQGRFGEAEQIAAGELEPAQAAANVAYLRNILAQQNAWADLADRDASATN</sequence>
<evidence type="ECO:0000313" key="5">
    <source>
        <dbReference type="EMBL" id="AZN70114.1"/>
    </source>
</evidence>
<dbReference type="EMBL" id="CP032509">
    <property type="protein sequence ID" value="AZN70114.1"/>
    <property type="molecule type" value="Genomic_DNA"/>
</dbReference>
<organism evidence="5 6">
    <name type="scientific">Georhizobium profundi</name>
    <dbReference type="NCBI Taxonomy" id="2341112"/>
    <lineage>
        <taxon>Bacteria</taxon>
        <taxon>Pseudomonadati</taxon>
        <taxon>Pseudomonadota</taxon>
        <taxon>Alphaproteobacteria</taxon>
        <taxon>Hyphomicrobiales</taxon>
        <taxon>Rhizobiaceae</taxon>
        <taxon>Georhizobium</taxon>
    </lineage>
</organism>
<dbReference type="PANTHER" id="PTHR44186">
    <property type="match status" value="1"/>
</dbReference>
<dbReference type="OrthoDB" id="422579at2"/>
<keyword evidence="6" id="KW-1185">Reference proteome</keyword>
<evidence type="ECO:0000256" key="2">
    <source>
        <dbReference type="ARBA" id="ARBA00022803"/>
    </source>
</evidence>
<dbReference type="InterPro" id="IPR014596">
    <property type="entry name" value="UCP035836"/>
</dbReference>
<proteinExistence type="predicted"/>
<dbReference type="Pfam" id="PF13432">
    <property type="entry name" value="TPR_16"/>
    <property type="match status" value="1"/>
</dbReference>
<dbReference type="RefSeq" id="WP_126006965.1">
    <property type="nucleotide sequence ID" value="NZ_CP032509.1"/>
</dbReference>
<reference evidence="5 6" key="1">
    <citation type="submission" date="2018-09" db="EMBL/GenBank/DDBJ databases">
        <title>Marinorhizobium profundi gen. nov., sp. nov., isolated from a deep-sea sediment sample from the New Britain Trench and proposal of Marinorhizobiaceae fam. nov. in the order Rhizobiales of the class Alphaproteobacteria.</title>
        <authorList>
            <person name="Cao J."/>
        </authorList>
    </citation>
    <scope>NUCLEOTIDE SEQUENCE [LARGE SCALE GENOMIC DNA]</scope>
    <source>
        <strain evidence="5 6">WS11</strain>
    </source>
</reference>
<dbReference type="SUPFAM" id="SSF48452">
    <property type="entry name" value="TPR-like"/>
    <property type="match status" value="1"/>
</dbReference>
<dbReference type="PIRSF" id="PIRSF035836">
    <property type="entry name" value="UCP035836"/>
    <property type="match status" value="1"/>
</dbReference>
<keyword evidence="2 3" id="KW-0802">TPR repeat</keyword>
<dbReference type="Pfam" id="PF14559">
    <property type="entry name" value="TPR_19"/>
    <property type="match status" value="1"/>
</dbReference>
<dbReference type="Pfam" id="PF07721">
    <property type="entry name" value="TPR_4"/>
    <property type="match status" value="1"/>
</dbReference>
<dbReference type="GO" id="GO:0042802">
    <property type="term" value="F:identical protein binding"/>
    <property type="evidence" value="ECO:0007669"/>
    <property type="project" value="InterPro"/>
</dbReference>
<feature type="signal peptide" evidence="4">
    <location>
        <begin position="1"/>
        <end position="31"/>
    </location>
</feature>
<dbReference type="KEGG" id="abaw:D5400_01470"/>
<feature type="repeat" description="TPR" evidence="3">
    <location>
        <begin position="145"/>
        <end position="178"/>
    </location>
</feature>
<feature type="chain" id="PRO_5019302676" evidence="4">
    <location>
        <begin position="32"/>
        <end position="274"/>
    </location>
</feature>
<evidence type="ECO:0000313" key="6">
    <source>
        <dbReference type="Proteomes" id="UP000268192"/>
    </source>
</evidence>
<evidence type="ECO:0000256" key="3">
    <source>
        <dbReference type="PROSITE-ProRule" id="PRU00339"/>
    </source>
</evidence>
<dbReference type="InterPro" id="IPR011990">
    <property type="entry name" value="TPR-like_helical_dom_sf"/>
</dbReference>
<dbReference type="Gene3D" id="1.25.40.10">
    <property type="entry name" value="Tetratricopeptide repeat domain"/>
    <property type="match status" value="1"/>
</dbReference>
<evidence type="ECO:0000256" key="4">
    <source>
        <dbReference type="SAM" id="SignalP"/>
    </source>
</evidence>
<dbReference type="Proteomes" id="UP000268192">
    <property type="component" value="Chromosome"/>
</dbReference>
<name>A0A3S9AZI1_9HYPH</name>
<protein>
    <submittedName>
        <fullName evidence="5">Tetratricopeptide repeat protein</fullName>
    </submittedName>
</protein>
<dbReference type="PROSITE" id="PS50005">
    <property type="entry name" value="TPR"/>
    <property type="match status" value="1"/>
</dbReference>
<evidence type="ECO:0000256" key="1">
    <source>
        <dbReference type="ARBA" id="ARBA00022737"/>
    </source>
</evidence>
<dbReference type="PROSITE" id="PS51257">
    <property type="entry name" value="PROKAR_LIPOPROTEIN"/>
    <property type="match status" value="1"/>
</dbReference>
<gene>
    <name evidence="5" type="ORF">D5400_01470</name>
</gene>
<dbReference type="AlphaFoldDB" id="A0A3S9AZI1"/>
<keyword evidence="1" id="KW-0677">Repeat</keyword>
<dbReference type="InterPro" id="IPR019734">
    <property type="entry name" value="TPR_rpt"/>
</dbReference>
<dbReference type="InterPro" id="IPR011717">
    <property type="entry name" value="TPR-4"/>
</dbReference>
<dbReference type="SMART" id="SM00028">
    <property type="entry name" value="TPR"/>
    <property type="match status" value="2"/>
</dbReference>